<reference evidence="1" key="1">
    <citation type="journal article" date="2014" name="Front. Microbiol.">
        <title>High frequency of phylogenetically diverse reductive dehalogenase-homologous genes in deep subseafloor sedimentary metagenomes.</title>
        <authorList>
            <person name="Kawai M."/>
            <person name="Futagami T."/>
            <person name="Toyoda A."/>
            <person name="Takaki Y."/>
            <person name="Nishi S."/>
            <person name="Hori S."/>
            <person name="Arai W."/>
            <person name="Tsubouchi T."/>
            <person name="Morono Y."/>
            <person name="Uchiyama I."/>
            <person name="Ito T."/>
            <person name="Fujiyama A."/>
            <person name="Inagaki F."/>
            <person name="Takami H."/>
        </authorList>
    </citation>
    <scope>NUCLEOTIDE SEQUENCE</scope>
    <source>
        <strain evidence="1">Expedition CK06-06</strain>
    </source>
</reference>
<proteinExistence type="predicted"/>
<protein>
    <recommendedName>
        <fullName evidence="2">Hydrogenase formation protein HypD</fullName>
    </recommendedName>
</protein>
<accession>X1J9V4</accession>
<evidence type="ECO:0000313" key="1">
    <source>
        <dbReference type="EMBL" id="GAH91466.1"/>
    </source>
</evidence>
<dbReference type="AlphaFoldDB" id="X1J9V4"/>
<evidence type="ECO:0008006" key="2">
    <source>
        <dbReference type="Google" id="ProtNLM"/>
    </source>
</evidence>
<sequence length="42" mass="4918">MKFDSEFRRSELAEGLISKIHRKSKTPVRFMEFCGGHTVTIF</sequence>
<feature type="non-terminal residue" evidence="1">
    <location>
        <position position="42"/>
    </location>
</feature>
<dbReference type="Gene3D" id="3.40.50.11750">
    <property type="entry name" value="HypD, alpha/beta domain 1"/>
    <property type="match status" value="1"/>
</dbReference>
<gene>
    <name evidence="1" type="ORF">S03H2_71506</name>
</gene>
<comment type="caution">
    <text evidence="1">The sequence shown here is derived from an EMBL/GenBank/DDBJ whole genome shotgun (WGS) entry which is preliminary data.</text>
</comment>
<name>X1J9V4_9ZZZZ</name>
<dbReference type="EMBL" id="BARU01047892">
    <property type="protein sequence ID" value="GAH91466.1"/>
    <property type="molecule type" value="Genomic_DNA"/>
</dbReference>
<organism evidence="1">
    <name type="scientific">marine sediment metagenome</name>
    <dbReference type="NCBI Taxonomy" id="412755"/>
    <lineage>
        <taxon>unclassified sequences</taxon>
        <taxon>metagenomes</taxon>
        <taxon>ecological metagenomes</taxon>
    </lineage>
</organism>
<dbReference type="InterPro" id="IPR042243">
    <property type="entry name" value="HypD_1"/>
</dbReference>